<keyword evidence="3 7" id="KW-0808">Transferase</keyword>
<proteinExistence type="inferred from homology"/>
<keyword evidence="7" id="KW-0520">NAD</keyword>
<accession>A0A3Q2ZBE7</accession>
<dbReference type="EC" id="2.4.2.31" evidence="7"/>
<evidence type="ECO:0000313" key="9">
    <source>
        <dbReference type="Proteomes" id="UP000264800"/>
    </source>
</evidence>
<name>A0A3Q2ZBE7_KRYMA</name>
<dbReference type="PANTHER" id="PTHR10339:SF27">
    <property type="entry name" value="NAD(P)(+)--ARGININE ADP-RIBOSYLTRANSFERASE"/>
    <property type="match status" value="1"/>
</dbReference>
<dbReference type="SUPFAM" id="SSF56399">
    <property type="entry name" value="ADP-ribosylation"/>
    <property type="match status" value="1"/>
</dbReference>
<reference evidence="8" key="1">
    <citation type="submission" date="2025-08" db="UniProtKB">
        <authorList>
            <consortium name="Ensembl"/>
        </authorList>
    </citation>
    <scope>IDENTIFICATION</scope>
</reference>
<comment type="catalytic activity">
    <reaction evidence="6 7">
        <text>L-arginyl-[protein] + NAD(+) = N(omega)-(ADP-D-ribosyl)-L-arginyl-[protein] + nicotinamide + H(+)</text>
        <dbReference type="Rhea" id="RHEA:19149"/>
        <dbReference type="Rhea" id="RHEA-COMP:10532"/>
        <dbReference type="Rhea" id="RHEA-COMP:15087"/>
        <dbReference type="ChEBI" id="CHEBI:15378"/>
        <dbReference type="ChEBI" id="CHEBI:17154"/>
        <dbReference type="ChEBI" id="CHEBI:29965"/>
        <dbReference type="ChEBI" id="CHEBI:57540"/>
        <dbReference type="ChEBI" id="CHEBI:142554"/>
        <dbReference type="EC" id="2.4.2.31"/>
    </reaction>
</comment>
<dbReference type="OrthoDB" id="423533at2759"/>
<dbReference type="Proteomes" id="UP000264800">
    <property type="component" value="Unplaced"/>
</dbReference>
<evidence type="ECO:0000256" key="4">
    <source>
        <dbReference type="ARBA" id="ARBA00022695"/>
    </source>
</evidence>
<dbReference type="PANTHER" id="PTHR10339">
    <property type="entry name" value="ADP-RIBOSYLTRANSFERASE"/>
    <property type="match status" value="1"/>
</dbReference>
<dbReference type="Ensembl" id="ENSKMAT00000000967.1">
    <property type="protein sequence ID" value="ENSKMAP00000000936.1"/>
    <property type="gene ID" value="ENSKMAG00000000763.1"/>
</dbReference>
<evidence type="ECO:0000256" key="2">
    <source>
        <dbReference type="ARBA" id="ARBA00022676"/>
    </source>
</evidence>
<dbReference type="RefSeq" id="XP_017274406.1">
    <property type="nucleotide sequence ID" value="XM_017418917.3"/>
</dbReference>
<comment type="similarity">
    <text evidence="1 7">Belongs to the Arg-specific ADP-ribosyltransferase family.</text>
</comment>
<keyword evidence="5 7" id="KW-0521">NADP</keyword>
<evidence type="ECO:0000256" key="7">
    <source>
        <dbReference type="RuleBase" id="RU361228"/>
    </source>
</evidence>
<evidence type="ECO:0000256" key="1">
    <source>
        <dbReference type="ARBA" id="ARBA00009558"/>
    </source>
</evidence>
<sequence length="276" mass="31152">MFDRKQLLLTVIIYTTVHVSKGFLKPLNKTMNVVDDRYDGCHEEAMKTFIPDQLEEELNKTEGFQKAWSANSRCSSLIPGGTKDHTSALSALHFGDTSFLKELAKAVETMGANLSTYQNDFHFKSLHFLVMDSMRLLNQNKTCKDFFTFSEMNEIPSTGSKLRFSRFTTVHSDFEGLGDVDGETILKIQSCFYVDLDNHICQKELLKTLLSPVEVFTVTDSKQIRKGADMFTQVVLSHQSFNSNHNCYMFPRSAAVISTQSFLLLLVASLLASSHV</sequence>
<dbReference type="InterPro" id="IPR050999">
    <property type="entry name" value="ADP-ribosyltransferase_ARG"/>
</dbReference>
<evidence type="ECO:0000256" key="5">
    <source>
        <dbReference type="ARBA" id="ARBA00022857"/>
    </source>
</evidence>
<organism evidence="8 9">
    <name type="scientific">Kryptolebias marmoratus</name>
    <name type="common">Mangrove killifish</name>
    <name type="synonym">Rivulus marmoratus</name>
    <dbReference type="NCBI Taxonomy" id="37003"/>
    <lineage>
        <taxon>Eukaryota</taxon>
        <taxon>Metazoa</taxon>
        <taxon>Chordata</taxon>
        <taxon>Craniata</taxon>
        <taxon>Vertebrata</taxon>
        <taxon>Euteleostomi</taxon>
        <taxon>Actinopterygii</taxon>
        <taxon>Neopterygii</taxon>
        <taxon>Teleostei</taxon>
        <taxon>Neoteleostei</taxon>
        <taxon>Acanthomorphata</taxon>
        <taxon>Ovalentaria</taxon>
        <taxon>Atherinomorphae</taxon>
        <taxon>Cyprinodontiformes</taxon>
        <taxon>Rivulidae</taxon>
        <taxon>Kryptolebias</taxon>
    </lineage>
</organism>
<dbReference type="AlphaFoldDB" id="A0A3Q2ZBE7"/>
<dbReference type="GO" id="GO:0106274">
    <property type="term" value="F:NAD+-protein-arginine ADP-ribosyltransferase activity"/>
    <property type="evidence" value="ECO:0007669"/>
    <property type="project" value="UniProtKB-EC"/>
</dbReference>
<dbReference type="KEGG" id="kmr:108237454"/>
<evidence type="ECO:0000256" key="3">
    <source>
        <dbReference type="ARBA" id="ARBA00022679"/>
    </source>
</evidence>
<dbReference type="GeneTree" id="ENSGT00940000173396"/>
<keyword evidence="2 7" id="KW-0328">Glycosyltransferase</keyword>
<keyword evidence="9" id="KW-1185">Reference proteome</keyword>
<dbReference type="Pfam" id="PF01129">
    <property type="entry name" value="ART"/>
    <property type="match status" value="1"/>
</dbReference>
<dbReference type="OMA" id="SPAEEFT"/>
<reference evidence="8" key="2">
    <citation type="submission" date="2025-09" db="UniProtKB">
        <authorList>
            <consortium name="Ensembl"/>
        </authorList>
    </citation>
    <scope>IDENTIFICATION</scope>
</reference>
<evidence type="ECO:0000313" key="8">
    <source>
        <dbReference type="Ensembl" id="ENSKMAP00000000936.1"/>
    </source>
</evidence>
<dbReference type="InterPro" id="IPR000768">
    <property type="entry name" value="ART"/>
</dbReference>
<dbReference type="GO" id="GO:0016779">
    <property type="term" value="F:nucleotidyltransferase activity"/>
    <property type="evidence" value="ECO:0007669"/>
    <property type="project" value="UniProtKB-KW"/>
</dbReference>
<protein>
    <recommendedName>
        <fullName evidence="7">NAD(P)(+)--arginine ADP-ribosyltransferase</fullName>
        <ecNumber evidence="7">2.4.2.31</ecNumber>
    </recommendedName>
    <alternativeName>
        <fullName evidence="7">Mono(ADP-ribosyl)transferase</fullName>
    </alternativeName>
</protein>
<keyword evidence="4" id="KW-0548">Nucleotidyltransferase</keyword>
<dbReference type="PRINTS" id="PR00970">
    <property type="entry name" value="RIBTRNSFRASE"/>
</dbReference>
<dbReference type="GO" id="GO:0003950">
    <property type="term" value="F:NAD+ poly-ADP-ribosyltransferase activity"/>
    <property type="evidence" value="ECO:0007669"/>
    <property type="project" value="TreeGrafter"/>
</dbReference>
<evidence type="ECO:0000256" key="6">
    <source>
        <dbReference type="ARBA" id="ARBA00047597"/>
    </source>
</evidence>
<dbReference type="GeneID" id="108237454"/>
<dbReference type="Gene3D" id="3.90.176.10">
    <property type="entry name" value="Toxin ADP-ribosyltransferase, Chain A, domain 1"/>
    <property type="match status" value="1"/>
</dbReference>